<dbReference type="RefSeq" id="WP_043712033.1">
    <property type="nucleotide sequence ID" value="NZ_JALOCT010000001.1"/>
</dbReference>
<name>A0A0D1JE83_9LACO</name>
<evidence type="ECO:0000313" key="2">
    <source>
        <dbReference type="Proteomes" id="UP000032287"/>
    </source>
</evidence>
<dbReference type="AlphaFoldDB" id="A0A0D1JE83"/>
<keyword evidence="2" id="KW-1185">Reference proteome</keyword>
<dbReference type="PATRIC" id="fig|137591.25.peg.1807"/>
<sequence>MVSQKQVLLRHIDADDLAVIDAEAERNNMSRTALLEMVVSMFAKNVKLADAAKTLESPLYDVNNQLNQLTHSITKSNKNISEDFTAMKDALERNNFAVLELVQNVENLMNQLRR</sequence>
<protein>
    <submittedName>
        <fullName evidence="1">Uncharacterized protein</fullName>
    </submittedName>
</protein>
<comment type="caution">
    <text evidence="1">The sequence shown here is derived from an EMBL/GenBank/DDBJ whole genome shotgun (WGS) entry which is preliminary data.</text>
</comment>
<organism evidence="1 2">
    <name type="scientific">Weissella cibaria</name>
    <dbReference type="NCBI Taxonomy" id="137591"/>
    <lineage>
        <taxon>Bacteria</taxon>
        <taxon>Bacillati</taxon>
        <taxon>Bacillota</taxon>
        <taxon>Bacilli</taxon>
        <taxon>Lactobacillales</taxon>
        <taxon>Lactobacillaceae</taxon>
        <taxon>Weissella</taxon>
    </lineage>
</organism>
<dbReference type="Proteomes" id="UP000032287">
    <property type="component" value="Unassembled WGS sequence"/>
</dbReference>
<evidence type="ECO:0000313" key="1">
    <source>
        <dbReference type="EMBL" id="KIU19813.1"/>
    </source>
</evidence>
<dbReference type="EMBL" id="JWHU01000034">
    <property type="protein sequence ID" value="KIU19813.1"/>
    <property type="molecule type" value="Genomic_DNA"/>
</dbReference>
<proteinExistence type="predicted"/>
<reference evidence="1 2" key="1">
    <citation type="journal article" date="2015" name="Microbiology (Mosc.)">
        <title>Genomics of the Weissella cibaria species with an examination of its metabolic traits.</title>
        <authorList>
            <person name="Lynch K.M."/>
            <person name="Lucid A."/>
            <person name="Arendt E.K."/>
            <person name="Sleator R.D."/>
            <person name="Lucey B."/>
            <person name="Coffey A."/>
        </authorList>
    </citation>
    <scope>NUCLEOTIDE SEQUENCE [LARGE SCALE GENOMIC DNA]</scope>
    <source>
        <strain evidence="1 2">MG1</strain>
    </source>
</reference>
<accession>A0A0D1JE83</accession>
<gene>
    <name evidence="1" type="ORF">QX99_01835</name>
</gene>